<comment type="caution">
    <text evidence="9">The sequence shown here is derived from an EMBL/GenBank/DDBJ whole genome shotgun (WGS) entry which is preliminary data.</text>
</comment>
<dbReference type="GO" id="GO:0007035">
    <property type="term" value="P:vacuolar acidification"/>
    <property type="evidence" value="ECO:0007669"/>
    <property type="project" value="TreeGrafter"/>
</dbReference>
<dbReference type="InterPro" id="IPR002490">
    <property type="entry name" value="V-ATPase_116kDa_su"/>
</dbReference>
<keyword evidence="10" id="KW-1185">Reference proteome</keyword>
<dbReference type="GO" id="GO:0051117">
    <property type="term" value="F:ATPase binding"/>
    <property type="evidence" value="ECO:0007669"/>
    <property type="project" value="TreeGrafter"/>
</dbReference>
<keyword evidence="4" id="KW-0812">Transmembrane</keyword>
<dbReference type="PANTHER" id="PTHR11629:SF112">
    <property type="entry name" value="V-TYPE PROTON ATPASE SUBUNIT A3"/>
    <property type="match status" value="1"/>
</dbReference>
<evidence type="ECO:0000256" key="6">
    <source>
        <dbReference type="ARBA" id="ARBA00023065"/>
    </source>
</evidence>
<accession>A0A7J8Z064</accession>
<dbReference type="AlphaFoldDB" id="A0A7J8Z064"/>
<keyword evidence="8" id="KW-0375">Hydrogen ion transport</keyword>
<dbReference type="Proteomes" id="UP000593574">
    <property type="component" value="Unassembled WGS sequence"/>
</dbReference>
<dbReference type="GO" id="GO:0033179">
    <property type="term" value="C:proton-transporting V-type ATPase, V0 domain"/>
    <property type="evidence" value="ECO:0007669"/>
    <property type="project" value="InterPro"/>
</dbReference>
<gene>
    <name evidence="9" type="ORF">Golax_017355</name>
</gene>
<proteinExistence type="inferred from homology"/>
<keyword evidence="7" id="KW-0472">Membrane</keyword>
<comment type="similarity">
    <text evidence="2 8">Belongs to the V-ATPase 116 kDa subunit family.</text>
</comment>
<dbReference type="Pfam" id="PF01496">
    <property type="entry name" value="V_ATPase_I"/>
    <property type="match status" value="1"/>
</dbReference>
<evidence type="ECO:0000256" key="3">
    <source>
        <dbReference type="ARBA" id="ARBA00022448"/>
    </source>
</evidence>
<comment type="function">
    <text evidence="8">Essential component of the vacuolar proton pump (V-ATPase), a multimeric enzyme that catalyzes the translocation of protons across the membranes. Required for assembly and activity of the V-ATPase.</text>
</comment>
<name>A0A7J8Z064_9ROSI</name>
<evidence type="ECO:0000313" key="9">
    <source>
        <dbReference type="EMBL" id="MBA0705145.1"/>
    </source>
</evidence>
<sequence length="168" mass="19056">MEKNVFMVFYSGERVKNKILKICDAFGANRYPFAEDCGKQALMISEVSGKISELKSTIDAGLLHRDHLLRTIGDQFEQWNLKVKKEKSIHHTLNILSLDVTKKCLVAEAWSPVFATKQIQDVLQRASVDSNSQVGAIFQVLHTRESPPTYFRTNKFTSAFQEIVDAYG</sequence>
<evidence type="ECO:0000256" key="1">
    <source>
        <dbReference type="ARBA" id="ARBA00004141"/>
    </source>
</evidence>
<keyword evidence="3 8" id="KW-0813">Transport</keyword>
<comment type="subcellular location">
    <subcellularLocation>
        <location evidence="1">Membrane</location>
        <topology evidence="1">Multi-pass membrane protein</topology>
    </subcellularLocation>
</comment>
<evidence type="ECO:0000256" key="7">
    <source>
        <dbReference type="ARBA" id="ARBA00023136"/>
    </source>
</evidence>
<protein>
    <recommendedName>
        <fullName evidence="8">V-type proton ATPase subunit a</fullName>
    </recommendedName>
</protein>
<evidence type="ECO:0000313" key="10">
    <source>
        <dbReference type="Proteomes" id="UP000593574"/>
    </source>
</evidence>
<dbReference type="PANTHER" id="PTHR11629">
    <property type="entry name" value="VACUOLAR PROTON ATPASES"/>
    <property type="match status" value="1"/>
</dbReference>
<evidence type="ECO:0000256" key="4">
    <source>
        <dbReference type="ARBA" id="ARBA00022692"/>
    </source>
</evidence>
<keyword evidence="5" id="KW-1133">Transmembrane helix</keyword>
<organism evidence="9 10">
    <name type="scientific">Gossypium laxum</name>
    <dbReference type="NCBI Taxonomy" id="34288"/>
    <lineage>
        <taxon>Eukaryota</taxon>
        <taxon>Viridiplantae</taxon>
        <taxon>Streptophyta</taxon>
        <taxon>Embryophyta</taxon>
        <taxon>Tracheophyta</taxon>
        <taxon>Spermatophyta</taxon>
        <taxon>Magnoliopsida</taxon>
        <taxon>eudicotyledons</taxon>
        <taxon>Gunneridae</taxon>
        <taxon>Pentapetalae</taxon>
        <taxon>rosids</taxon>
        <taxon>malvids</taxon>
        <taxon>Malvales</taxon>
        <taxon>Malvaceae</taxon>
        <taxon>Malvoideae</taxon>
        <taxon>Gossypium</taxon>
    </lineage>
</organism>
<dbReference type="GO" id="GO:0046961">
    <property type="term" value="F:proton-transporting ATPase activity, rotational mechanism"/>
    <property type="evidence" value="ECO:0007669"/>
    <property type="project" value="InterPro"/>
</dbReference>
<dbReference type="GO" id="GO:0016471">
    <property type="term" value="C:vacuolar proton-transporting V-type ATPase complex"/>
    <property type="evidence" value="ECO:0007669"/>
    <property type="project" value="TreeGrafter"/>
</dbReference>
<keyword evidence="6 8" id="KW-0406">Ion transport</keyword>
<evidence type="ECO:0000256" key="8">
    <source>
        <dbReference type="RuleBase" id="RU361189"/>
    </source>
</evidence>
<reference evidence="9 10" key="1">
    <citation type="journal article" date="2019" name="Genome Biol. Evol.">
        <title>Insights into the evolution of the New World diploid cottons (Gossypium, subgenus Houzingenia) based on genome sequencing.</title>
        <authorList>
            <person name="Grover C.E."/>
            <person name="Arick M.A. 2nd"/>
            <person name="Thrash A."/>
            <person name="Conover J.L."/>
            <person name="Sanders W.S."/>
            <person name="Peterson D.G."/>
            <person name="Frelichowski J.E."/>
            <person name="Scheffler J.A."/>
            <person name="Scheffler B.E."/>
            <person name="Wendel J.F."/>
        </authorList>
    </citation>
    <scope>NUCLEOTIDE SEQUENCE [LARGE SCALE GENOMIC DNA]</scope>
    <source>
        <strain evidence="9">4</strain>
        <tissue evidence="9">Leaf</tissue>
    </source>
</reference>
<dbReference type="EMBL" id="JABEZV010000002">
    <property type="protein sequence ID" value="MBA0705145.1"/>
    <property type="molecule type" value="Genomic_DNA"/>
</dbReference>
<evidence type="ECO:0000256" key="5">
    <source>
        <dbReference type="ARBA" id="ARBA00022989"/>
    </source>
</evidence>
<evidence type="ECO:0000256" key="2">
    <source>
        <dbReference type="ARBA" id="ARBA00009904"/>
    </source>
</evidence>